<protein>
    <submittedName>
        <fullName evidence="1">Uncharacterized protein</fullName>
    </submittedName>
</protein>
<accession>A0ABN8AFZ9</accession>
<evidence type="ECO:0000313" key="1">
    <source>
        <dbReference type="EMBL" id="CAG9931666.1"/>
    </source>
</evidence>
<organism evidence="1 2">
    <name type="scientific">Candidatus Nitrotoga arctica</name>
    <dbReference type="NCBI Taxonomy" id="453162"/>
    <lineage>
        <taxon>Bacteria</taxon>
        <taxon>Pseudomonadati</taxon>
        <taxon>Pseudomonadota</taxon>
        <taxon>Betaproteobacteria</taxon>
        <taxon>Nitrosomonadales</taxon>
        <taxon>Gallionellaceae</taxon>
        <taxon>Candidatus Nitrotoga</taxon>
    </lineage>
</organism>
<gene>
    <name evidence="1" type="ORF">NTG6680_0413</name>
</gene>
<proteinExistence type="predicted"/>
<dbReference type="EMBL" id="OU912926">
    <property type="protein sequence ID" value="CAG9931666.1"/>
    <property type="molecule type" value="Genomic_DNA"/>
</dbReference>
<reference evidence="1 2" key="1">
    <citation type="submission" date="2021-10" db="EMBL/GenBank/DDBJ databases">
        <authorList>
            <person name="Koch H."/>
        </authorList>
    </citation>
    <scope>NUCLEOTIDE SEQUENCE [LARGE SCALE GENOMIC DNA]</scope>
    <source>
        <strain evidence="1">6680</strain>
    </source>
</reference>
<name>A0ABN8AFZ9_9PROT</name>
<keyword evidence="2" id="KW-1185">Reference proteome</keyword>
<sequence>MHQVNEINNAAFFNVKSAEI</sequence>
<dbReference type="Proteomes" id="UP000839052">
    <property type="component" value="Chromosome"/>
</dbReference>
<evidence type="ECO:0000313" key="2">
    <source>
        <dbReference type="Proteomes" id="UP000839052"/>
    </source>
</evidence>